<dbReference type="InterPro" id="IPR008018">
    <property type="entry name" value="Phage_tail_attach_FII"/>
</dbReference>
<evidence type="ECO:0000313" key="1">
    <source>
        <dbReference type="EMBL" id="GAG33678.1"/>
    </source>
</evidence>
<reference evidence="1" key="1">
    <citation type="journal article" date="2014" name="Front. Microbiol.">
        <title>High frequency of phylogenetically diverse reductive dehalogenase-homologous genes in deep subseafloor sedimentary metagenomes.</title>
        <authorList>
            <person name="Kawai M."/>
            <person name="Futagami T."/>
            <person name="Toyoda A."/>
            <person name="Takaki Y."/>
            <person name="Nishi S."/>
            <person name="Hori S."/>
            <person name="Arai W."/>
            <person name="Tsubouchi T."/>
            <person name="Morono Y."/>
            <person name="Uchiyama I."/>
            <person name="Ito T."/>
            <person name="Fujiyama A."/>
            <person name="Inagaki F."/>
            <person name="Takami H."/>
        </authorList>
    </citation>
    <scope>NUCLEOTIDE SEQUENCE</scope>
    <source>
        <strain evidence="1">Expedition CK06-06</strain>
    </source>
</reference>
<dbReference type="Gene3D" id="2.40.10.180">
    <property type="entry name" value="Phage tail proteins"/>
    <property type="match status" value="1"/>
</dbReference>
<proteinExistence type="predicted"/>
<protein>
    <submittedName>
        <fullName evidence="1">Uncharacterized protein</fullName>
    </submittedName>
</protein>
<dbReference type="Pfam" id="PF05354">
    <property type="entry name" value="Phage_attach"/>
    <property type="match status" value="1"/>
</dbReference>
<sequence length="103" mass="11142">MSVLLDQIELDTPTYFSGDDFGVPLVWSGQSIYCLFDDEYIPVGDEGTGPVVSSNNPVARIHSADLPLLAVNDTVTVNSVDWVVRDIQEDTANTGDALLILSK</sequence>
<dbReference type="GO" id="GO:0019068">
    <property type="term" value="P:virion assembly"/>
    <property type="evidence" value="ECO:0007669"/>
    <property type="project" value="InterPro"/>
</dbReference>
<accession>X0XAI1</accession>
<name>X0XAI1_9ZZZZ</name>
<dbReference type="AlphaFoldDB" id="X0XAI1"/>
<gene>
    <name evidence="1" type="ORF">S01H1_72256</name>
</gene>
<dbReference type="InterPro" id="IPR053734">
    <property type="entry name" value="Phage_Head-Tail_Connect_sf"/>
</dbReference>
<organism evidence="1">
    <name type="scientific">marine sediment metagenome</name>
    <dbReference type="NCBI Taxonomy" id="412755"/>
    <lineage>
        <taxon>unclassified sequences</taxon>
        <taxon>metagenomes</taxon>
        <taxon>ecological metagenomes</taxon>
    </lineage>
</organism>
<comment type="caution">
    <text evidence="1">The sequence shown here is derived from an EMBL/GenBank/DDBJ whole genome shotgun (WGS) entry which is preliminary data.</text>
</comment>
<dbReference type="EMBL" id="BARS01048172">
    <property type="protein sequence ID" value="GAG33678.1"/>
    <property type="molecule type" value="Genomic_DNA"/>
</dbReference>